<evidence type="ECO:0000313" key="1">
    <source>
        <dbReference type="EMBL" id="MPC63203.1"/>
    </source>
</evidence>
<accession>A0A5B7GZP1</accession>
<dbReference type="EMBL" id="VSRR010020528">
    <property type="protein sequence ID" value="MPC63203.1"/>
    <property type="molecule type" value="Genomic_DNA"/>
</dbReference>
<name>A0A5B7GZP1_PORTR</name>
<reference evidence="1 2" key="1">
    <citation type="submission" date="2019-05" db="EMBL/GenBank/DDBJ databases">
        <title>Another draft genome of Portunus trituberculatus and its Hox gene families provides insights of decapod evolution.</title>
        <authorList>
            <person name="Jeong J.-H."/>
            <person name="Song I."/>
            <person name="Kim S."/>
            <person name="Choi T."/>
            <person name="Kim D."/>
            <person name="Ryu S."/>
            <person name="Kim W."/>
        </authorList>
    </citation>
    <scope>NUCLEOTIDE SEQUENCE [LARGE SCALE GENOMIC DNA]</scope>
    <source>
        <tissue evidence="1">Muscle</tissue>
    </source>
</reference>
<evidence type="ECO:0000313" key="2">
    <source>
        <dbReference type="Proteomes" id="UP000324222"/>
    </source>
</evidence>
<proteinExistence type="predicted"/>
<protein>
    <submittedName>
        <fullName evidence="1">Uncharacterized protein</fullName>
    </submittedName>
</protein>
<keyword evidence="2" id="KW-1185">Reference proteome</keyword>
<dbReference type="Proteomes" id="UP000324222">
    <property type="component" value="Unassembled WGS sequence"/>
</dbReference>
<comment type="caution">
    <text evidence="1">The sequence shown here is derived from an EMBL/GenBank/DDBJ whole genome shotgun (WGS) entry which is preliminary data.</text>
</comment>
<gene>
    <name evidence="1" type="ORF">E2C01_057297</name>
</gene>
<dbReference type="AlphaFoldDB" id="A0A5B7GZP1"/>
<organism evidence="1 2">
    <name type="scientific">Portunus trituberculatus</name>
    <name type="common">Swimming crab</name>
    <name type="synonym">Neptunus trituberculatus</name>
    <dbReference type="NCBI Taxonomy" id="210409"/>
    <lineage>
        <taxon>Eukaryota</taxon>
        <taxon>Metazoa</taxon>
        <taxon>Ecdysozoa</taxon>
        <taxon>Arthropoda</taxon>
        <taxon>Crustacea</taxon>
        <taxon>Multicrustacea</taxon>
        <taxon>Malacostraca</taxon>
        <taxon>Eumalacostraca</taxon>
        <taxon>Eucarida</taxon>
        <taxon>Decapoda</taxon>
        <taxon>Pleocyemata</taxon>
        <taxon>Brachyura</taxon>
        <taxon>Eubrachyura</taxon>
        <taxon>Portunoidea</taxon>
        <taxon>Portunidae</taxon>
        <taxon>Portuninae</taxon>
        <taxon>Portunus</taxon>
    </lineage>
</organism>
<sequence>MQCLIKHFKETREPSALAPLPKSGRPYKTTLKTCALISMQVAKEPRLTAWEIKEKNPQLLEYVSVRSVQDILFNDLVYKCYRARKKPVNCTAKGEE</sequence>